<comment type="caution">
    <text evidence="2">The sequence shown here is derived from an EMBL/GenBank/DDBJ whole genome shotgun (WGS) entry which is preliminary data.</text>
</comment>
<gene>
    <name evidence="2" type="ORF">JOC28_000634</name>
</gene>
<accession>A0ABS2PSI7</accession>
<dbReference type="Proteomes" id="UP000697472">
    <property type="component" value="Unassembled WGS sequence"/>
</dbReference>
<keyword evidence="2" id="KW-0808">Transferase</keyword>
<dbReference type="PANTHER" id="PTHR18964">
    <property type="entry name" value="ROK (REPRESSOR, ORF, KINASE) FAMILY"/>
    <property type="match status" value="1"/>
</dbReference>
<reference evidence="2 3" key="1">
    <citation type="submission" date="2021-01" db="EMBL/GenBank/DDBJ databases">
        <title>Genomic Encyclopedia of Type Strains, Phase IV (KMG-IV): sequencing the most valuable type-strain genomes for metagenomic binning, comparative biology and taxonomic classification.</title>
        <authorList>
            <person name="Goeker M."/>
        </authorList>
    </citation>
    <scope>NUCLEOTIDE SEQUENCE [LARGE SCALE GENOMIC DNA]</scope>
    <source>
        <strain evidence="2 3">DSM 27382</strain>
    </source>
</reference>
<sequence length="303" mass="33055">MKRRQEMILALDFGGTQVKSALVSEEFDLVQVFEALPSPKNMESCLSLIDQIVTPHLGKISGLAFSFPGTVDDENGILYKGGLLNFLDGFAYRAFVTEQYGLPASAINDGKAAALAEYATGQLKGCQNGLAMVLGSGLGGGIILNGQIYQGSNFQAGELTFMVPPKNAELEEFEFAGNHVSAVSMIRRCSAVLELEDETDGRQVFDYINKRDSRVYPIFEQYCRYLAIYINNVQAILDLGKVVLGGGISSQPILLEELERQITKLEAEQPLFFKVVNRPAIAICQHKNGANLIGAAYQLKNGK</sequence>
<dbReference type="InterPro" id="IPR000600">
    <property type="entry name" value="ROK"/>
</dbReference>
<dbReference type="EMBL" id="JAFBEH010000009">
    <property type="protein sequence ID" value="MBM7642337.1"/>
    <property type="molecule type" value="Genomic_DNA"/>
</dbReference>
<keyword evidence="2" id="KW-0418">Kinase</keyword>
<dbReference type="InterPro" id="IPR043129">
    <property type="entry name" value="ATPase_NBD"/>
</dbReference>
<dbReference type="PANTHER" id="PTHR18964:SF170">
    <property type="entry name" value="SUGAR KINASE"/>
    <property type="match status" value="1"/>
</dbReference>
<protein>
    <submittedName>
        <fullName evidence="2">NBD/HSP70 family sugar kinase</fullName>
    </submittedName>
</protein>
<dbReference type="GO" id="GO:0016301">
    <property type="term" value="F:kinase activity"/>
    <property type="evidence" value="ECO:0007669"/>
    <property type="project" value="UniProtKB-KW"/>
</dbReference>
<evidence type="ECO:0000313" key="3">
    <source>
        <dbReference type="Proteomes" id="UP000697472"/>
    </source>
</evidence>
<dbReference type="Gene3D" id="3.30.420.40">
    <property type="match status" value="2"/>
</dbReference>
<dbReference type="Pfam" id="PF00480">
    <property type="entry name" value="ROK"/>
    <property type="match status" value="1"/>
</dbReference>
<dbReference type="CDD" id="cd24152">
    <property type="entry name" value="ASKHA_NBD_ROK-like"/>
    <property type="match status" value="1"/>
</dbReference>
<evidence type="ECO:0000313" key="2">
    <source>
        <dbReference type="EMBL" id="MBM7642337.1"/>
    </source>
</evidence>
<evidence type="ECO:0000256" key="1">
    <source>
        <dbReference type="ARBA" id="ARBA00006479"/>
    </source>
</evidence>
<keyword evidence="3" id="KW-1185">Reference proteome</keyword>
<dbReference type="SUPFAM" id="SSF53067">
    <property type="entry name" value="Actin-like ATPase domain"/>
    <property type="match status" value="1"/>
</dbReference>
<name>A0ABS2PSI7_9STRE</name>
<organism evidence="2 3">
    <name type="scientific">Streptococcus loxodontisalivarius</name>
    <dbReference type="NCBI Taxonomy" id="1349415"/>
    <lineage>
        <taxon>Bacteria</taxon>
        <taxon>Bacillati</taxon>
        <taxon>Bacillota</taxon>
        <taxon>Bacilli</taxon>
        <taxon>Lactobacillales</taxon>
        <taxon>Streptococcaceae</taxon>
        <taxon>Streptococcus</taxon>
    </lineage>
</organism>
<comment type="similarity">
    <text evidence="1">Belongs to the ROK (NagC/XylR) family.</text>
</comment>
<dbReference type="RefSeq" id="WP_239548835.1">
    <property type="nucleotide sequence ID" value="NZ_JAFBEH010000009.1"/>
</dbReference>
<proteinExistence type="inferred from homology"/>